<dbReference type="InterPro" id="IPR005598">
    <property type="entry name" value="ATP_synth_I"/>
</dbReference>
<evidence type="ECO:0000256" key="1">
    <source>
        <dbReference type="ARBA" id="ARBA00004651"/>
    </source>
</evidence>
<dbReference type="Pfam" id="PF03899">
    <property type="entry name" value="ATP-synt_I"/>
    <property type="match status" value="1"/>
</dbReference>
<accession>A0A194AH34</accession>
<keyword evidence="4 6" id="KW-1133">Transmembrane helix</keyword>
<name>A0A194AH34_9BACT</name>
<proteinExistence type="predicted"/>
<comment type="subcellular location">
    <subcellularLocation>
        <location evidence="1">Cell membrane</location>
        <topology evidence="1">Multi-pass membrane protein</topology>
    </subcellularLocation>
</comment>
<feature type="transmembrane region" description="Helical" evidence="6">
    <location>
        <begin position="54"/>
        <end position="74"/>
    </location>
</feature>
<dbReference type="AlphaFoldDB" id="A0A194AH34"/>
<evidence type="ECO:0008006" key="9">
    <source>
        <dbReference type="Google" id="ProtNLM"/>
    </source>
</evidence>
<organism evidence="7 8">
    <name type="scientific">Desulfoplanes formicivorans</name>
    <dbReference type="NCBI Taxonomy" id="1592317"/>
    <lineage>
        <taxon>Bacteria</taxon>
        <taxon>Pseudomonadati</taxon>
        <taxon>Thermodesulfobacteriota</taxon>
        <taxon>Desulfovibrionia</taxon>
        <taxon>Desulfovibrionales</taxon>
        <taxon>Desulfoplanaceae</taxon>
        <taxon>Desulfoplanes</taxon>
    </lineage>
</organism>
<feature type="transmembrane region" description="Helical" evidence="6">
    <location>
        <begin position="109"/>
        <end position="131"/>
    </location>
</feature>
<evidence type="ECO:0000256" key="3">
    <source>
        <dbReference type="ARBA" id="ARBA00022692"/>
    </source>
</evidence>
<dbReference type="EMBL" id="BDFE01000015">
    <property type="protein sequence ID" value="GAU08396.1"/>
    <property type="molecule type" value="Genomic_DNA"/>
</dbReference>
<evidence type="ECO:0000256" key="5">
    <source>
        <dbReference type="ARBA" id="ARBA00023136"/>
    </source>
</evidence>
<dbReference type="Proteomes" id="UP000095200">
    <property type="component" value="Unassembled WGS sequence"/>
</dbReference>
<keyword evidence="8" id="KW-1185">Reference proteome</keyword>
<dbReference type="GO" id="GO:0005886">
    <property type="term" value="C:plasma membrane"/>
    <property type="evidence" value="ECO:0007669"/>
    <property type="project" value="UniProtKB-SubCell"/>
</dbReference>
<evidence type="ECO:0000313" key="7">
    <source>
        <dbReference type="EMBL" id="GAU08396.1"/>
    </source>
</evidence>
<keyword evidence="3 6" id="KW-0812">Transmembrane</keyword>
<feature type="transmembrane region" description="Helical" evidence="6">
    <location>
        <begin position="81"/>
        <end position="103"/>
    </location>
</feature>
<evidence type="ECO:0000256" key="4">
    <source>
        <dbReference type="ARBA" id="ARBA00022989"/>
    </source>
</evidence>
<evidence type="ECO:0000313" key="8">
    <source>
        <dbReference type="Proteomes" id="UP000095200"/>
    </source>
</evidence>
<protein>
    <recommendedName>
        <fullName evidence="9">ATP synthase subunit I</fullName>
    </recommendedName>
</protein>
<evidence type="ECO:0000256" key="6">
    <source>
        <dbReference type="SAM" id="Phobius"/>
    </source>
</evidence>
<reference evidence="8" key="1">
    <citation type="submission" date="2016-06" db="EMBL/GenBank/DDBJ databases">
        <title>Draft genome sequence of Desulfoplanes formicivorans strain Pf12B.</title>
        <authorList>
            <person name="Watanabe M."/>
            <person name="Kojima H."/>
            <person name="Fukui M."/>
        </authorList>
    </citation>
    <scope>NUCLEOTIDE SEQUENCE [LARGE SCALE GENOMIC DNA]</scope>
    <source>
        <strain evidence="8">Pf12B</strain>
    </source>
</reference>
<feature type="transmembrane region" description="Helical" evidence="6">
    <location>
        <begin position="28"/>
        <end position="48"/>
    </location>
</feature>
<sequence>MATTAIDRYLFRHGFRNEEVRWLVRNQIVLTLVLLVLLPAGLLVAWPLDVVAGGLIGTLNFYALAKVIQGLIFLHQGSVSLLLFGFYTRLGLTGVALYVLIVWCGASVVALLAGLSLVLVNILMYGAKYFVGQKLKEA</sequence>
<dbReference type="RefSeq" id="WP_069857891.1">
    <property type="nucleotide sequence ID" value="NZ_BDFE01000015.1"/>
</dbReference>
<comment type="caution">
    <text evidence="7">The sequence shown here is derived from an EMBL/GenBank/DDBJ whole genome shotgun (WGS) entry which is preliminary data.</text>
</comment>
<dbReference type="OrthoDB" id="5471190at2"/>
<evidence type="ECO:0000256" key="2">
    <source>
        <dbReference type="ARBA" id="ARBA00022475"/>
    </source>
</evidence>
<dbReference type="STRING" id="1592317.DPF_1104"/>
<keyword evidence="2" id="KW-1003">Cell membrane</keyword>
<gene>
    <name evidence="7" type="ORF">DPF_1104</name>
</gene>
<keyword evidence="5 6" id="KW-0472">Membrane</keyword>